<dbReference type="Gene3D" id="1.25.50.20">
    <property type="match status" value="1"/>
</dbReference>
<proteinExistence type="inferred from homology"/>
<keyword evidence="4" id="KW-0378">Hydrolase</keyword>
<comment type="similarity">
    <text evidence="1">Belongs to the peptidase M1 family.</text>
</comment>
<evidence type="ECO:0000256" key="7">
    <source>
        <dbReference type="PIRSR" id="PIRSR634016-1"/>
    </source>
</evidence>
<dbReference type="Bgee" id="ENSACAG00000007619">
    <property type="expression patterns" value="Expressed in testis and 6 other cell types or tissues"/>
</dbReference>
<dbReference type="Proteomes" id="UP000001646">
    <property type="component" value="Chromosome 5"/>
</dbReference>
<dbReference type="PANTHER" id="PTHR11533:SF294">
    <property type="entry name" value="THYROTROPIN-RELEASING HORMONE-DEGRADING ECTOENZYME"/>
    <property type="match status" value="1"/>
</dbReference>
<dbReference type="CDD" id="cd09601">
    <property type="entry name" value="M1_APN-Q_like"/>
    <property type="match status" value="1"/>
</dbReference>
<keyword evidence="3 8" id="KW-0479">Metal-binding</keyword>
<evidence type="ECO:0000313" key="14">
    <source>
        <dbReference type="Proteomes" id="UP000001646"/>
    </source>
</evidence>
<dbReference type="InterPro" id="IPR027268">
    <property type="entry name" value="Peptidase_M4/M1_CTD_sf"/>
</dbReference>
<dbReference type="InterPro" id="IPR034016">
    <property type="entry name" value="M1_APN-typ"/>
</dbReference>
<dbReference type="AlphaFoldDB" id="A0A803SW02"/>
<dbReference type="GO" id="GO:0008237">
    <property type="term" value="F:metallopeptidase activity"/>
    <property type="evidence" value="ECO:0007669"/>
    <property type="project" value="UniProtKB-KW"/>
</dbReference>
<sequence>MFKVCFILFLDLLAVPKHPYAAMENWGLSVFVEQRILLDPSISSISYLLDVTMVIVHELCHQWFGDLVTPVWWEDVWLKEGFAHYFEFVGTDYLYPGWNLEKQRFLTDVLHEVMLLDGLASSHPVSQEVQQATDIDRVFDWIAYKKGAALIRMLANFMGHSVFQMGLQDYLTIHKYGNAARKDLWNTLSEALRKVGKFVNIQVVMDQWTLQMGYPVITIMGNETTDNIVGISQEHFIYDLDVKTKDSGLGNNSYLWQIPLTIAVGNTSHISSEAIIWVSNKSGMGKLFRKEYGQGEWRLGDGWCIFKLYYVIYQKRLVWEQKMNFLWKHALKIINAARVTGYLPQNIPLELLRYLSKEKEFLPWHAASRALYPLDKLLDRTENYNIFNEYILRQVASMYLKLGWPTNNVDKSFVQASYQHEELRREVIMLACSFGNKHCHQQAATLISDWISSNRNRIPLNVRDIVYCTGVSLMDEDVWEFIWMKFHSTTAVSEKKILLEALTCSDDRNLLNRLLNLSLNSEVVLDQDAIDVIIHVARNPHGRDLAWKFFREKWKILNARYGEALFMNSKLISGVTEFLNTESELNELKNFIKTHEEGSAASFSRAVETVEANVRWQLLYKEELFQWLRKSLAH</sequence>
<comment type="cofactor">
    <cofactor evidence="8">
        <name>Zn(2+)</name>
        <dbReference type="ChEBI" id="CHEBI:29105"/>
    </cofactor>
    <text evidence="8">Binds 1 zinc ion per subunit.</text>
</comment>
<feature type="active site" description="Proton acceptor" evidence="7">
    <location>
        <position position="58"/>
    </location>
</feature>
<dbReference type="InterPro" id="IPR001930">
    <property type="entry name" value="Peptidase_M1"/>
</dbReference>
<evidence type="ECO:0000259" key="11">
    <source>
        <dbReference type="Pfam" id="PF01433"/>
    </source>
</evidence>
<dbReference type="GeneTree" id="ENSGT00940000155878"/>
<evidence type="ECO:0000256" key="3">
    <source>
        <dbReference type="ARBA" id="ARBA00022723"/>
    </source>
</evidence>
<dbReference type="InterPro" id="IPR024571">
    <property type="entry name" value="ERAP1-like_C_dom"/>
</dbReference>
<evidence type="ECO:0000256" key="6">
    <source>
        <dbReference type="ARBA" id="ARBA00023049"/>
    </source>
</evidence>
<keyword evidence="14" id="KW-1185">Reference proteome</keyword>
<accession>A0A803SW02</accession>
<dbReference type="InterPro" id="IPR014782">
    <property type="entry name" value="Peptidase_M1_dom"/>
</dbReference>
<keyword evidence="2" id="KW-0645">Protease</keyword>
<reference evidence="13 14" key="1">
    <citation type="submission" date="2009-12" db="EMBL/GenBank/DDBJ databases">
        <title>The Genome Sequence of Anolis carolinensis (Green Anole Lizard).</title>
        <authorList>
            <consortium name="The Genome Sequencing Platform"/>
            <person name="Di Palma F."/>
            <person name="Alfoldi J."/>
            <person name="Heiman D."/>
            <person name="Young S."/>
            <person name="Grabherr M."/>
            <person name="Johnson J."/>
            <person name="Lander E.S."/>
            <person name="Lindblad-Toh K."/>
        </authorList>
    </citation>
    <scope>NUCLEOTIDE SEQUENCE [LARGE SCALE GENOMIC DNA]</scope>
    <source>
        <strain evidence="13 14">JBL SC #1</strain>
    </source>
</reference>
<dbReference type="PANTHER" id="PTHR11533">
    <property type="entry name" value="PROTEASE M1 ZINC METALLOPROTEASE"/>
    <property type="match status" value="1"/>
</dbReference>
<organism evidence="13 14">
    <name type="scientific">Anolis carolinensis</name>
    <name type="common">Green anole</name>
    <name type="synonym">American chameleon</name>
    <dbReference type="NCBI Taxonomy" id="28377"/>
    <lineage>
        <taxon>Eukaryota</taxon>
        <taxon>Metazoa</taxon>
        <taxon>Chordata</taxon>
        <taxon>Craniata</taxon>
        <taxon>Vertebrata</taxon>
        <taxon>Euteleostomi</taxon>
        <taxon>Lepidosauria</taxon>
        <taxon>Squamata</taxon>
        <taxon>Bifurcata</taxon>
        <taxon>Unidentata</taxon>
        <taxon>Episquamata</taxon>
        <taxon>Toxicofera</taxon>
        <taxon>Iguania</taxon>
        <taxon>Dactyloidae</taxon>
        <taxon>Anolis</taxon>
    </lineage>
</organism>
<evidence type="ECO:0000256" key="4">
    <source>
        <dbReference type="ARBA" id="ARBA00022801"/>
    </source>
</evidence>
<dbReference type="GO" id="GO:0008270">
    <property type="term" value="F:zinc ion binding"/>
    <property type="evidence" value="ECO:0007669"/>
    <property type="project" value="InterPro"/>
</dbReference>
<dbReference type="FunFam" id="1.25.50.20:FF:000005">
    <property type="entry name" value="Aminopeptidase N-like protein"/>
    <property type="match status" value="1"/>
</dbReference>
<dbReference type="Pfam" id="PF01433">
    <property type="entry name" value="Peptidase_M1"/>
    <property type="match status" value="1"/>
</dbReference>
<dbReference type="Pfam" id="PF11838">
    <property type="entry name" value="ERAP1_C"/>
    <property type="match status" value="1"/>
</dbReference>
<evidence type="ECO:0000256" key="5">
    <source>
        <dbReference type="ARBA" id="ARBA00022833"/>
    </source>
</evidence>
<name>A0A803SW02_ANOCA</name>
<evidence type="ECO:0000256" key="2">
    <source>
        <dbReference type="ARBA" id="ARBA00022670"/>
    </source>
</evidence>
<feature type="chain" id="PRO_5032609218" evidence="10">
    <location>
        <begin position="22"/>
        <end position="634"/>
    </location>
</feature>
<dbReference type="Ensembl" id="ENSACAT00000042874.1">
    <property type="protein sequence ID" value="ENSACAP00000027142.1"/>
    <property type="gene ID" value="ENSACAG00000007619.4"/>
</dbReference>
<dbReference type="FunFam" id="1.10.390.10:FF:000008">
    <property type="entry name" value="Thyrotropin-releasing hormone-degrading ectoenzyme"/>
    <property type="match status" value="1"/>
</dbReference>
<evidence type="ECO:0000256" key="8">
    <source>
        <dbReference type="PIRSR" id="PIRSR634016-3"/>
    </source>
</evidence>
<evidence type="ECO:0000256" key="1">
    <source>
        <dbReference type="ARBA" id="ARBA00010136"/>
    </source>
</evidence>
<evidence type="ECO:0000256" key="9">
    <source>
        <dbReference type="PIRSR" id="PIRSR634016-4"/>
    </source>
</evidence>
<feature type="binding site" evidence="8">
    <location>
        <position position="80"/>
    </location>
    <ligand>
        <name>Zn(2+)</name>
        <dbReference type="ChEBI" id="CHEBI:29105"/>
        <note>catalytic</note>
    </ligand>
</feature>
<dbReference type="Gene3D" id="2.60.40.1910">
    <property type="match status" value="1"/>
</dbReference>
<keyword evidence="5 8" id="KW-0862">Zinc</keyword>
<evidence type="ECO:0000259" key="12">
    <source>
        <dbReference type="Pfam" id="PF11838"/>
    </source>
</evidence>
<feature type="signal peptide" evidence="10">
    <location>
        <begin position="1"/>
        <end position="21"/>
    </location>
</feature>
<reference evidence="13" key="2">
    <citation type="submission" date="2025-08" db="UniProtKB">
        <authorList>
            <consortium name="Ensembl"/>
        </authorList>
    </citation>
    <scope>IDENTIFICATION</scope>
</reference>
<feature type="binding site" evidence="8">
    <location>
        <position position="61"/>
    </location>
    <ligand>
        <name>Zn(2+)</name>
        <dbReference type="ChEBI" id="CHEBI:29105"/>
        <note>catalytic</note>
    </ligand>
</feature>
<dbReference type="InterPro" id="IPR050344">
    <property type="entry name" value="Peptidase_M1_aminopeptidases"/>
</dbReference>
<feature type="domain" description="ERAP1-like C-terminal" evidence="12">
    <location>
        <begin position="340"/>
        <end position="611"/>
    </location>
</feature>
<evidence type="ECO:0000313" key="13">
    <source>
        <dbReference type="Ensembl" id="ENSACAP00000027142.1"/>
    </source>
</evidence>
<dbReference type="SUPFAM" id="SSF55486">
    <property type="entry name" value="Metalloproteases ('zincins'), catalytic domain"/>
    <property type="match status" value="1"/>
</dbReference>
<dbReference type="GO" id="GO:0006508">
    <property type="term" value="P:proteolysis"/>
    <property type="evidence" value="ECO:0007669"/>
    <property type="project" value="UniProtKB-KW"/>
</dbReference>
<evidence type="ECO:0000256" key="10">
    <source>
        <dbReference type="SAM" id="SignalP"/>
    </source>
</evidence>
<dbReference type="PRINTS" id="PR00756">
    <property type="entry name" value="ALADIPTASE"/>
</dbReference>
<feature type="site" description="Transition state stabilizer" evidence="9">
    <location>
        <position position="144"/>
    </location>
</feature>
<keyword evidence="6" id="KW-0482">Metalloprotease</keyword>
<keyword evidence="10" id="KW-0732">Signal</keyword>
<feature type="domain" description="Peptidase M1 membrane alanine aminopeptidase" evidence="11">
    <location>
        <begin position="10"/>
        <end position="208"/>
    </location>
</feature>
<dbReference type="FunFam" id="2.60.40.1910:FF:000006">
    <property type="entry name" value="Aminopeptidase"/>
    <property type="match status" value="1"/>
</dbReference>
<gene>
    <name evidence="13" type="primary">TRHDE</name>
</gene>
<dbReference type="Gene3D" id="1.10.390.10">
    <property type="entry name" value="Neutral Protease Domain 2"/>
    <property type="match status" value="1"/>
</dbReference>
<feature type="binding site" evidence="8">
    <location>
        <position position="57"/>
    </location>
    <ligand>
        <name>Zn(2+)</name>
        <dbReference type="ChEBI" id="CHEBI:29105"/>
        <note>catalytic</note>
    </ligand>
</feature>
<reference evidence="13" key="3">
    <citation type="submission" date="2025-09" db="UniProtKB">
        <authorList>
            <consortium name="Ensembl"/>
        </authorList>
    </citation>
    <scope>IDENTIFICATION</scope>
</reference>
<protein>
    <submittedName>
        <fullName evidence="13">Thyrotropin releasing hormone degrading enzyme</fullName>
    </submittedName>
</protein>